<comment type="similarity">
    <text evidence="1 2">Belongs to the outer membrane factor (OMF) (TC 1.B.17) family.</text>
</comment>
<dbReference type="GO" id="GO:0015562">
    <property type="term" value="F:efflux transmembrane transporter activity"/>
    <property type="evidence" value="ECO:0007669"/>
    <property type="project" value="InterPro"/>
</dbReference>
<sequence length="509" mass="54617">MSRQTPHRPSPRGARTSGAGIAGGRLLLRALGAAGLLALSACVSLAPETRLPPPPVADAWPADTDTATVRALHDLDWAHYFQDPDMRRLIGLALEHNRDLRLAVLRVREAEAAYRIQRADLAPSVGAQGSIERSRVPGDLTLTGQPQIQSQHQASIGLTGWEIDLWGRIRNLKDAALDDWLATDAARQAVQVALVRQVADSVLALRELDQRAFLADEAVRNRRQSLDIFQQRKAVGSSSELELTQVRTLLIQAESLQAQLKQERAAAAHALTLLAGTDPGIAPTRGIDLAATRLARLEPGLPSEVLLARPDIRAAEHQLRSAHARIGAARAAFLPRIALTSGFGTASAELDGLFGDGSKAWTFAPVIEVPIFTAGRLRANLDVAEVRRDMAVATYEKSIQTAFREVADALSARQGLAGQMEIQARMARTQAERADLAQLRYDSGAAPYLEVLDAKRDLLTAQQQLVQVRRAWLSSQVALYAALGGGAGQAPDAAAPAAGRPASIPHPDP</sequence>
<comment type="subcellular location">
    <subcellularLocation>
        <location evidence="2">Cell membrane</location>
        <topology evidence="2">Lipid-anchor</topology>
    </subcellularLocation>
</comment>
<reference evidence="4 5" key="1">
    <citation type="submission" date="2020-08" db="EMBL/GenBank/DDBJ databases">
        <title>Genomic Encyclopedia of Type Strains, Phase IV (KMG-IV): sequencing the most valuable type-strain genomes for metagenomic binning, comparative biology and taxonomic classification.</title>
        <authorList>
            <person name="Goeker M."/>
        </authorList>
    </citation>
    <scope>NUCLEOTIDE SEQUENCE [LARGE SCALE GENOMIC DNA]</scope>
    <source>
        <strain evidence="4 5">DSM 12141</strain>
    </source>
</reference>
<evidence type="ECO:0000313" key="5">
    <source>
        <dbReference type="Proteomes" id="UP000541136"/>
    </source>
</evidence>
<keyword evidence="2" id="KW-1134">Transmembrane beta strand</keyword>
<dbReference type="NCBIfam" id="TIGR01845">
    <property type="entry name" value="outer_NodT"/>
    <property type="match status" value="1"/>
</dbReference>
<evidence type="ECO:0000256" key="2">
    <source>
        <dbReference type="RuleBase" id="RU362097"/>
    </source>
</evidence>
<evidence type="ECO:0000256" key="1">
    <source>
        <dbReference type="ARBA" id="ARBA00007613"/>
    </source>
</evidence>
<keyword evidence="2 4" id="KW-0449">Lipoprotein</keyword>
<dbReference type="PANTHER" id="PTHR30203:SF32">
    <property type="entry name" value="CATION EFFLUX SYSTEM PROTEIN CUSC"/>
    <property type="match status" value="1"/>
</dbReference>
<organism evidence="4 5">
    <name type="scientific">Castellaniella defragrans</name>
    <name type="common">Alcaligenes defragrans</name>
    <dbReference type="NCBI Taxonomy" id="75697"/>
    <lineage>
        <taxon>Bacteria</taxon>
        <taxon>Pseudomonadati</taxon>
        <taxon>Pseudomonadota</taxon>
        <taxon>Betaproteobacteria</taxon>
        <taxon>Burkholderiales</taxon>
        <taxon>Alcaligenaceae</taxon>
        <taxon>Castellaniella</taxon>
    </lineage>
</organism>
<keyword evidence="2" id="KW-0472">Membrane</keyword>
<dbReference type="PANTHER" id="PTHR30203">
    <property type="entry name" value="OUTER MEMBRANE CATION EFFLUX PROTEIN"/>
    <property type="match status" value="1"/>
</dbReference>
<dbReference type="RefSeq" id="WP_084330668.1">
    <property type="nucleotide sequence ID" value="NZ_JACHIB010000005.1"/>
</dbReference>
<dbReference type="SUPFAM" id="SSF56954">
    <property type="entry name" value="Outer membrane efflux proteins (OEP)"/>
    <property type="match status" value="1"/>
</dbReference>
<dbReference type="Gene3D" id="2.20.200.10">
    <property type="entry name" value="Outer membrane efflux proteins (OEP)"/>
    <property type="match status" value="1"/>
</dbReference>
<dbReference type="AlphaFoldDB" id="A0A7W9WNV1"/>
<dbReference type="Proteomes" id="UP000541136">
    <property type="component" value="Unassembled WGS sequence"/>
</dbReference>
<name>A0A7W9WNV1_CASDE</name>
<protein>
    <submittedName>
        <fullName evidence="4">NodT family efflux transporter outer membrane factor (OMF) lipoprotein</fullName>
    </submittedName>
</protein>
<keyword evidence="2" id="KW-0812">Transmembrane</keyword>
<evidence type="ECO:0000313" key="4">
    <source>
        <dbReference type="EMBL" id="MBB6083150.1"/>
    </source>
</evidence>
<feature type="compositionally biased region" description="Low complexity" evidence="3">
    <location>
        <begin position="489"/>
        <end position="502"/>
    </location>
</feature>
<dbReference type="InterPro" id="IPR010131">
    <property type="entry name" value="MdtP/NodT-like"/>
</dbReference>
<dbReference type="InterPro" id="IPR003423">
    <property type="entry name" value="OMP_efflux"/>
</dbReference>
<keyword evidence="2" id="KW-0564">Palmitate</keyword>
<gene>
    <name evidence="4" type="ORF">HNR28_001185</name>
</gene>
<dbReference type="EMBL" id="JACHIB010000005">
    <property type="protein sequence ID" value="MBB6083150.1"/>
    <property type="molecule type" value="Genomic_DNA"/>
</dbReference>
<comment type="caution">
    <text evidence="4">The sequence shown here is derived from an EMBL/GenBank/DDBJ whole genome shotgun (WGS) entry which is preliminary data.</text>
</comment>
<accession>A0A7W9WNV1</accession>
<proteinExistence type="inferred from homology"/>
<dbReference type="GO" id="GO:0005886">
    <property type="term" value="C:plasma membrane"/>
    <property type="evidence" value="ECO:0007669"/>
    <property type="project" value="UniProtKB-SubCell"/>
</dbReference>
<dbReference type="Gene3D" id="1.20.1600.10">
    <property type="entry name" value="Outer membrane efflux proteins (OEP)"/>
    <property type="match status" value="1"/>
</dbReference>
<feature type="region of interest" description="Disordered" evidence="3">
    <location>
        <begin position="488"/>
        <end position="509"/>
    </location>
</feature>
<dbReference type="Pfam" id="PF02321">
    <property type="entry name" value="OEP"/>
    <property type="match status" value="2"/>
</dbReference>
<evidence type="ECO:0000256" key="3">
    <source>
        <dbReference type="SAM" id="MobiDB-lite"/>
    </source>
</evidence>